<reference evidence="3 4" key="1">
    <citation type="submission" date="2017-01" db="EMBL/GenBank/DDBJ databases">
        <authorList>
            <person name="Varghese N."/>
            <person name="Submissions S."/>
        </authorList>
    </citation>
    <scope>NUCLEOTIDE SEQUENCE [LARGE SCALE GENOMIC DNA]</scope>
    <source>
        <strain evidence="3 4">ATCC 35905</strain>
    </source>
</reference>
<dbReference type="Proteomes" id="UP000186308">
    <property type="component" value="Unassembled WGS sequence"/>
</dbReference>
<keyword evidence="1" id="KW-0472">Membrane</keyword>
<keyword evidence="1" id="KW-1133">Transmembrane helix</keyword>
<keyword evidence="1" id="KW-0812">Transmembrane</keyword>
<evidence type="ECO:0000259" key="2">
    <source>
        <dbReference type="Pfam" id="PF09976"/>
    </source>
</evidence>
<accession>A0A8G2CNA2</accession>
<dbReference type="EMBL" id="FTNE01000017">
    <property type="protein sequence ID" value="SIR15694.1"/>
    <property type="molecule type" value="Genomic_DNA"/>
</dbReference>
<protein>
    <recommendedName>
        <fullName evidence="2">Ancillary SecYEG translocon subunit/Cell division coordinator CpoB TPR domain-containing protein</fullName>
    </recommendedName>
</protein>
<keyword evidence="4" id="KW-1185">Reference proteome</keyword>
<organism evidence="3 4">
    <name type="scientific">Acidiphilium rubrum</name>
    <dbReference type="NCBI Taxonomy" id="526"/>
    <lineage>
        <taxon>Bacteria</taxon>
        <taxon>Pseudomonadati</taxon>
        <taxon>Pseudomonadota</taxon>
        <taxon>Alphaproteobacteria</taxon>
        <taxon>Acetobacterales</taxon>
        <taxon>Acidocellaceae</taxon>
        <taxon>Acidiphilium</taxon>
    </lineage>
</organism>
<evidence type="ECO:0000313" key="3">
    <source>
        <dbReference type="EMBL" id="SIR15694.1"/>
    </source>
</evidence>
<sequence>MPDIFDEVADDLRAERTRKFMVRYAGVFIAAAGLVLIGIGGWKTLQWYHQRENTRAATAYLALTDRIAAAGAGATKASDLADAKSLVAFAAKAPAGYAALARFRAAALYQGAGDTKDAEALWSQLGAADSGADATLRGLANLLWAQHAMGTVPNATVMARLQPLMAGSNPWHDMAQVSAAVLDMQDGKTSAATTLLGEVTADPAAPANVRNLAEGLMAKLNG</sequence>
<evidence type="ECO:0000313" key="4">
    <source>
        <dbReference type="Proteomes" id="UP000186308"/>
    </source>
</evidence>
<comment type="caution">
    <text evidence="3">The sequence shown here is derived from an EMBL/GenBank/DDBJ whole genome shotgun (WGS) entry which is preliminary data.</text>
</comment>
<gene>
    <name evidence="3" type="ORF">SAMN05421828_11728</name>
</gene>
<proteinExistence type="predicted"/>
<feature type="transmembrane region" description="Helical" evidence="1">
    <location>
        <begin position="21"/>
        <end position="42"/>
    </location>
</feature>
<dbReference type="OrthoDB" id="7173339at2"/>
<dbReference type="InterPro" id="IPR018704">
    <property type="entry name" value="SecYEG/CpoB_TPR"/>
</dbReference>
<name>A0A8G2CNA2_ACIRU</name>
<evidence type="ECO:0000256" key="1">
    <source>
        <dbReference type="SAM" id="Phobius"/>
    </source>
</evidence>
<dbReference type="Pfam" id="PF09976">
    <property type="entry name" value="TPR_21"/>
    <property type="match status" value="1"/>
</dbReference>
<dbReference type="RefSeq" id="WP_029312232.1">
    <property type="nucleotide sequence ID" value="NZ_DAOMCH010000015.1"/>
</dbReference>
<feature type="domain" description="Ancillary SecYEG translocon subunit/Cell division coordinator CpoB TPR" evidence="2">
    <location>
        <begin position="19"/>
        <end position="142"/>
    </location>
</feature>
<dbReference type="AlphaFoldDB" id="A0A8G2CNA2"/>